<evidence type="ECO:0000256" key="1">
    <source>
        <dbReference type="ARBA" id="ARBA00004914"/>
    </source>
</evidence>
<dbReference type="RefSeq" id="WP_119865420.1">
    <property type="nucleotide sequence ID" value="NZ_CP016786.1"/>
</dbReference>
<dbReference type="CDD" id="cd18623">
    <property type="entry name" value="GH32_ScrB-like"/>
    <property type="match status" value="1"/>
</dbReference>
<keyword evidence="5 8" id="KW-0378">Hydrolase</keyword>
<dbReference type="EC" id="3.2.1.26" evidence="3 8"/>
<dbReference type="UniPathway" id="UPA00238"/>
<feature type="domain" description="Glycosyl hydrolase family 32 N-terminal" evidence="10">
    <location>
        <begin position="34"/>
        <end position="335"/>
    </location>
</feature>
<keyword evidence="9" id="KW-0963">Cytoplasm</keyword>
<dbReference type="OrthoDB" id="9759709at2"/>
<protein>
    <recommendedName>
        <fullName evidence="4 8">Sucrose-6-phosphate hydrolase</fullName>
        <ecNumber evidence="3 8">3.2.1.26</ecNumber>
    </recommendedName>
    <alternativeName>
        <fullName evidence="7 9">Invertase</fullName>
    </alternativeName>
</protein>
<evidence type="ECO:0000259" key="10">
    <source>
        <dbReference type="Pfam" id="PF00251"/>
    </source>
</evidence>
<comment type="similarity">
    <text evidence="2 8">Belongs to the glycosyl hydrolase 32 family.</text>
</comment>
<dbReference type="PANTHER" id="PTHR43101:SF1">
    <property type="entry name" value="BETA-FRUCTOSIDASE"/>
    <property type="match status" value="1"/>
</dbReference>
<dbReference type="InterPro" id="IPR001362">
    <property type="entry name" value="Glyco_hydro_32"/>
</dbReference>
<dbReference type="Pfam" id="PF08244">
    <property type="entry name" value="Glyco_hydro_32C"/>
    <property type="match status" value="1"/>
</dbReference>
<dbReference type="EMBL" id="CP016786">
    <property type="protein sequence ID" value="ASW43285.1"/>
    <property type="molecule type" value="Genomic_DNA"/>
</dbReference>
<dbReference type="InterPro" id="IPR051214">
    <property type="entry name" value="GH32_Enzymes"/>
</dbReference>
<evidence type="ECO:0000256" key="7">
    <source>
        <dbReference type="ARBA" id="ARBA00033367"/>
    </source>
</evidence>
<accession>A0A343JCM7</accession>
<evidence type="ECO:0000313" key="12">
    <source>
        <dbReference type="EMBL" id="ASW43285.1"/>
    </source>
</evidence>
<keyword evidence="13" id="KW-1185">Reference proteome</keyword>
<dbReference type="GO" id="GO:0005737">
    <property type="term" value="C:cytoplasm"/>
    <property type="evidence" value="ECO:0007669"/>
    <property type="project" value="UniProtKB-SubCell"/>
</dbReference>
<evidence type="ECO:0000256" key="5">
    <source>
        <dbReference type="ARBA" id="ARBA00022801"/>
    </source>
</evidence>
<feature type="domain" description="Glycosyl hydrolase family 32 C-terminal" evidence="11">
    <location>
        <begin position="362"/>
        <end position="481"/>
    </location>
</feature>
<evidence type="ECO:0000256" key="8">
    <source>
        <dbReference type="RuleBase" id="RU362110"/>
    </source>
</evidence>
<dbReference type="InterPro" id="IPR023296">
    <property type="entry name" value="Glyco_hydro_beta-prop_sf"/>
</dbReference>
<comment type="subcellular location">
    <subcellularLocation>
        <location evidence="9">Cytoplasm</location>
    </subcellularLocation>
</comment>
<name>A0A343JCM7_9CLOT</name>
<dbReference type="SUPFAM" id="SSF75005">
    <property type="entry name" value="Arabinanase/levansucrase/invertase"/>
    <property type="match status" value="1"/>
</dbReference>
<dbReference type="Gene3D" id="2.115.10.20">
    <property type="entry name" value="Glycosyl hydrolase domain, family 43"/>
    <property type="match status" value="1"/>
</dbReference>
<dbReference type="Gene3D" id="2.60.120.560">
    <property type="entry name" value="Exo-inulinase, domain 1"/>
    <property type="match status" value="1"/>
</dbReference>
<dbReference type="InterPro" id="IPR013189">
    <property type="entry name" value="Glyco_hydro_32_C"/>
</dbReference>
<evidence type="ECO:0000256" key="9">
    <source>
        <dbReference type="RuleBase" id="RU365015"/>
    </source>
</evidence>
<gene>
    <name evidence="12" type="ORF">BEN51_07245</name>
</gene>
<dbReference type="InterPro" id="IPR018053">
    <property type="entry name" value="Glyco_hydro_32_AS"/>
</dbReference>
<dbReference type="Proteomes" id="UP000264883">
    <property type="component" value="Chromosome"/>
</dbReference>
<comment type="catalytic activity">
    <reaction evidence="8">
        <text>Hydrolysis of terminal non-reducing beta-D-fructofuranoside residues in beta-D-fructofuranosides.</text>
        <dbReference type="EC" id="3.2.1.26"/>
    </reaction>
</comment>
<dbReference type="GO" id="GO:0004564">
    <property type="term" value="F:beta-fructofuranosidase activity"/>
    <property type="evidence" value="ECO:0007669"/>
    <property type="project" value="UniProtKB-EC"/>
</dbReference>
<proteinExistence type="inferred from homology"/>
<comment type="function">
    <text evidence="9">Enables the bacterium to metabolize sucrose as a sole carbon source.</text>
</comment>
<dbReference type="PROSITE" id="PS00609">
    <property type="entry name" value="GLYCOSYL_HYDROL_F32"/>
    <property type="match status" value="1"/>
</dbReference>
<evidence type="ECO:0000256" key="2">
    <source>
        <dbReference type="ARBA" id="ARBA00009902"/>
    </source>
</evidence>
<dbReference type="AlphaFoldDB" id="A0A343JCM7"/>
<keyword evidence="9" id="KW-0119">Carbohydrate metabolism</keyword>
<dbReference type="Pfam" id="PF00251">
    <property type="entry name" value="Glyco_hydro_32N"/>
    <property type="match status" value="1"/>
</dbReference>
<comment type="pathway">
    <text evidence="1 9">Glycan biosynthesis; sucrose metabolism.</text>
</comment>
<dbReference type="SMART" id="SM00640">
    <property type="entry name" value="Glyco_32"/>
    <property type="match status" value="1"/>
</dbReference>
<evidence type="ECO:0000259" key="11">
    <source>
        <dbReference type="Pfam" id="PF08244"/>
    </source>
</evidence>
<evidence type="ECO:0000256" key="4">
    <source>
        <dbReference type="ARBA" id="ARBA00019623"/>
    </source>
</evidence>
<evidence type="ECO:0000256" key="6">
    <source>
        <dbReference type="ARBA" id="ARBA00023295"/>
    </source>
</evidence>
<dbReference type="KEGG" id="cia:BEN51_07245"/>
<organism evidence="12 13">
    <name type="scientific">Clostridium isatidis</name>
    <dbReference type="NCBI Taxonomy" id="182773"/>
    <lineage>
        <taxon>Bacteria</taxon>
        <taxon>Bacillati</taxon>
        <taxon>Bacillota</taxon>
        <taxon>Clostridia</taxon>
        <taxon>Eubacteriales</taxon>
        <taxon>Clostridiaceae</taxon>
        <taxon>Clostridium</taxon>
    </lineage>
</organism>
<evidence type="ECO:0000256" key="3">
    <source>
        <dbReference type="ARBA" id="ARBA00012758"/>
    </source>
</evidence>
<dbReference type="InterPro" id="IPR013148">
    <property type="entry name" value="Glyco_hydro_32_N"/>
</dbReference>
<dbReference type="GO" id="GO:0005985">
    <property type="term" value="P:sucrose metabolic process"/>
    <property type="evidence" value="ECO:0007669"/>
    <property type="project" value="UniProtKB-UniPathway"/>
</dbReference>
<dbReference type="InterPro" id="IPR006232">
    <property type="entry name" value="Suc6P_hydrolase"/>
</dbReference>
<sequence>MEDLKKIIDVNLNSEMYYKNMSNSSSDKWRLNYHLEPPFGLLNDPNGLAYFKGEYYIFYQWNPYKCEHKDKHWALVKTKDFMHYSIPKAVLAPDEWYDKDGCYSGSAIAIEDKLELFYTGNVRDDKGNREAYQCRASLNQDGELVKKGPVVDKLPKGYTAHFRDPYIFEKDGKYYFVLGAQLEEKIGRALLYSSEDLNKWSFEGEIKTDYENFGYMWECPSLFNLDGKDILIFSPQGLESEEFRYQNIYQSGYIIGKFDFETLNFKHGEFRELDLGKDFYAPQVFKDDKNRTIMIGWMGMPEEEDKYPTKELGWLHCLTMPRELILKDDIIYQVPLKEFENYRIKLLEDTKNIICNEWNTDALETNSYELLLEIDRLEAKKIELRFLEGKDEYSSLVFNFEEGSGFLDNNKLINGVNSVRRFKFNNDKIKVHMFVDKSAVEIFLQDGETVISSRVYPEEGSTGLRILAENNVNIKDLKLWNLGEMLYE</sequence>
<dbReference type="InterPro" id="IPR013320">
    <property type="entry name" value="ConA-like_dom_sf"/>
</dbReference>
<dbReference type="NCBIfam" id="TIGR01322">
    <property type="entry name" value="scrB_fam"/>
    <property type="match status" value="1"/>
</dbReference>
<evidence type="ECO:0000313" key="13">
    <source>
        <dbReference type="Proteomes" id="UP000264883"/>
    </source>
</evidence>
<reference evidence="12 13" key="1">
    <citation type="submission" date="2016-08" db="EMBL/GenBank/DDBJ databases">
        <title>Complete Genome Sequence Of The Indigo Reducing Clostridium isatidis DSM15098.</title>
        <authorList>
            <person name="Little G.T."/>
            <person name="Minton N.P."/>
        </authorList>
    </citation>
    <scope>NUCLEOTIDE SEQUENCE [LARGE SCALE GENOMIC DNA]</scope>
    <source>
        <strain evidence="12 13">DSM 15098</strain>
    </source>
</reference>
<dbReference type="SUPFAM" id="SSF49899">
    <property type="entry name" value="Concanavalin A-like lectins/glucanases"/>
    <property type="match status" value="1"/>
</dbReference>
<dbReference type="PANTHER" id="PTHR43101">
    <property type="entry name" value="BETA-FRUCTOSIDASE"/>
    <property type="match status" value="1"/>
</dbReference>
<keyword evidence="6 8" id="KW-0326">Glycosidase</keyword>